<sequence>MNGQEDNLAGLGGNFDYVKWNTMVLTSFVKQSQLGPYLQQLVRVHQPIQLHRELDEASGKTKRIAIMGKADFEKKYGTPDVGRLNRDRTEVIIGGTSTDESLGPPSTTVDFSELDRELDISETHGDDSKIPDWRKLNPPPVGTVAVPHPLSTANLYAGDNFLPLDAAGNWVPPSELPERDLRSLLDKDDPLYDILLRAANDIIREQKGEVLTPLPSDKETPKPPEKPAITRLLFEDPRILPNFSRRKWPALKKHLGQQRWHLIPVAFDINGELRWWLMVIDMQAQRRSGAAEKKAGKERQPHRASWVFDPCAAKASKPGDKLDSESIFLNQVPIYLGLLADMELKDLTWRETPVIFPLSNDVAGLRALQGKALPPDHYDLPGRFRHFEKMLIRGSRHNHNNRNPQTGVDIVHAMARVLRLIEMEDARLQPAWRHMNVDNLSCVSSFLGPAPTPSQREIDHGNDVNSLQNKVRTETMTEVHQYFNKAYLKAAPFRRDVPDRIPDLAYDILTSIYMAHPPTWGLITGYFTNGAHGVLVGMDFESCLKDRSCTNCHIVHRPMTLGTRIILHGKKPNHPFDNPKTEFWSNVAATEILEGLPDDEKDSKKIGCLYNRYRYLREDYETDGTIPRAGGPRDPTNVIEQEYPQSMISLIIDDNGQGFIHVGNRPNSVWTVNGAKVTQSELIDRFSHVTYLYGGGKHWLWLRRFATCESNAVQMEVKVPGDINTYQRPFLKKKRDGLEQAILTFPETTYLSSGAELKKLFYNMGHDTPHFHHHHRPTTKQLSQQEKYLWNSQVRDLFLCQNPACFQLSKRFTDKSTVKANFTSIPCFEPTCVNNLPETKFYGNVTCSDPVRHRCLPNTDGQLRGHLPGIPGHLFLETGVMLFQPELIISNSEGTINTRGASIPRPAASDDRSKNPQPPLSWSRISFTPVKRFPSVTIARRYLRAGYNYDPIILAAHESMGIAYDITMYERLSYYRLLFWNQLDAQTQRQQWSQTTDQRTKSGLFSTYSVSAQPEATLRIGYQPPQDRYASGTAGSREGTDRVPDASRQIIVGTGESWVWDLAHGHLPPGSLPWSKSPDASGSWTQTGCANAGKYVSAGKIMLDSGGNDMRNTQSTWPGHPAMQNEADKLAWIFGKNQRLQPIADAEKVSQMKGKSKDVGNVDKHGDAGQHTTLRSADSLPKNYSNYMKINLLSDPNSDIHIGAHDKLLPRVFCRLVPGGMVREECIQITKPDIPDPILVRVKQRFIKTHKTRNQNSDVGQPSTGTDEGSEAMEIDSPEAVTVNDMPAELSADEIQVVKLQEVQAHEVEQREPERNEEQTDELAVALSPRPPVSPKGAKAEQLDPSSSEIPVSEPVQVTSEPAEISIVLSAEEGKRNENPELPKKASPEKCTEPPSYKPSGLPKHPIQPKRPIEEVADPTPPPKKKRGRKKKIQPEDLPYTKKDMIEDDLKGDNELDIVPVEVIDREAGGRRHVARQAARKVAYNEDSD</sequence>
<evidence type="ECO:0000256" key="1">
    <source>
        <dbReference type="SAM" id="MobiDB-lite"/>
    </source>
</evidence>
<feature type="compositionally biased region" description="Polar residues" evidence="1">
    <location>
        <begin position="1254"/>
        <end position="1267"/>
    </location>
</feature>
<feature type="region of interest" description="Disordered" evidence="1">
    <location>
        <begin position="898"/>
        <end position="920"/>
    </location>
</feature>
<feature type="compositionally biased region" description="Basic and acidic residues" evidence="1">
    <location>
        <begin position="1433"/>
        <end position="1446"/>
    </location>
</feature>
<feature type="compositionally biased region" description="Low complexity" evidence="1">
    <location>
        <begin position="1345"/>
        <end position="1356"/>
    </location>
</feature>
<feature type="compositionally biased region" description="Basic residues" evidence="1">
    <location>
        <begin position="1423"/>
        <end position="1432"/>
    </location>
</feature>
<organism evidence="2 3">
    <name type="scientific">Orbilia brochopaga</name>
    <dbReference type="NCBI Taxonomy" id="3140254"/>
    <lineage>
        <taxon>Eukaryota</taxon>
        <taxon>Fungi</taxon>
        <taxon>Dikarya</taxon>
        <taxon>Ascomycota</taxon>
        <taxon>Pezizomycotina</taxon>
        <taxon>Orbiliomycetes</taxon>
        <taxon>Orbiliales</taxon>
        <taxon>Orbiliaceae</taxon>
        <taxon>Orbilia</taxon>
    </lineage>
</organism>
<protein>
    <submittedName>
        <fullName evidence="2">Uncharacterized protein</fullName>
    </submittedName>
</protein>
<gene>
    <name evidence="2" type="ORF">TWF696_003451</name>
</gene>
<proteinExistence type="predicted"/>
<feature type="compositionally biased region" description="Basic and acidic residues" evidence="1">
    <location>
        <begin position="1306"/>
        <end position="1318"/>
    </location>
</feature>
<evidence type="ECO:0000313" key="2">
    <source>
        <dbReference type="EMBL" id="KAK6330355.1"/>
    </source>
</evidence>
<feature type="compositionally biased region" description="Basic and acidic residues" evidence="1">
    <location>
        <begin position="1372"/>
        <end position="1392"/>
    </location>
</feature>
<keyword evidence="3" id="KW-1185">Reference proteome</keyword>
<dbReference type="Proteomes" id="UP001375240">
    <property type="component" value="Unassembled WGS sequence"/>
</dbReference>
<name>A0AAV9U1F2_9PEZI</name>
<feature type="region of interest" description="Disordered" evidence="1">
    <location>
        <begin position="1250"/>
        <end position="1272"/>
    </location>
</feature>
<feature type="region of interest" description="Disordered" evidence="1">
    <location>
        <begin position="1021"/>
        <end position="1045"/>
    </location>
</feature>
<dbReference type="EMBL" id="JAVHNQ010000018">
    <property type="protein sequence ID" value="KAK6330355.1"/>
    <property type="molecule type" value="Genomic_DNA"/>
</dbReference>
<feature type="region of interest" description="Disordered" evidence="1">
    <location>
        <begin position="1306"/>
        <end position="1446"/>
    </location>
</feature>
<feature type="compositionally biased region" description="Basic and acidic residues" evidence="1">
    <location>
        <begin position="1149"/>
        <end position="1168"/>
    </location>
</feature>
<feature type="region of interest" description="Disordered" evidence="1">
    <location>
        <begin position="1149"/>
        <end position="1177"/>
    </location>
</feature>
<reference evidence="2 3" key="1">
    <citation type="submission" date="2019-10" db="EMBL/GenBank/DDBJ databases">
        <authorList>
            <person name="Palmer J.M."/>
        </authorList>
    </citation>
    <scope>NUCLEOTIDE SEQUENCE [LARGE SCALE GENOMIC DNA]</scope>
    <source>
        <strain evidence="2 3">TWF696</strain>
    </source>
</reference>
<comment type="caution">
    <text evidence="2">The sequence shown here is derived from an EMBL/GenBank/DDBJ whole genome shotgun (WGS) entry which is preliminary data.</text>
</comment>
<evidence type="ECO:0000313" key="3">
    <source>
        <dbReference type="Proteomes" id="UP001375240"/>
    </source>
</evidence>
<accession>A0AAV9U1F2</accession>